<evidence type="ECO:0000313" key="2">
    <source>
        <dbReference type="Proteomes" id="UP000031278"/>
    </source>
</evidence>
<feature type="non-terminal residue" evidence="1">
    <location>
        <position position="109"/>
    </location>
</feature>
<dbReference type="Pfam" id="PF21205">
    <property type="entry name" value="Rep3_C"/>
    <property type="match status" value="1"/>
</dbReference>
<comment type="caution">
    <text evidence="1">The sequence shown here is derived from an EMBL/GenBank/DDBJ whole genome shotgun (WGS) entry which is preliminary data.</text>
</comment>
<evidence type="ECO:0000313" key="1">
    <source>
        <dbReference type="EMBL" id="KHT64158.1"/>
    </source>
</evidence>
<dbReference type="EMBL" id="JWLZ01000114">
    <property type="protein sequence ID" value="KHT64158.1"/>
    <property type="molecule type" value="Genomic_DNA"/>
</dbReference>
<feature type="non-terminal residue" evidence="1">
    <location>
        <position position="1"/>
    </location>
</feature>
<dbReference type="Gene3D" id="1.10.10.10">
    <property type="entry name" value="Winged helix-like DNA-binding domain superfamily/Winged helix DNA-binding domain"/>
    <property type="match status" value="1"/>
</dbReference>
<dbReference type="SUPFAM" id="SSF46785">
    <property type="entry name" value="Winged helix' DNA-binding domain"/>
    <property type="match status" value="1"/>
</dbReference>
<reference evidence="1 2" key="1">
    <citation type="submission" date="2014-12" db="EMBL/GenBank/DDBJ databases">
        <title>Genome sequencing of Photobacterium gaetbulicola AD005a.</title>
        <authorList>
            <person name="Adrian T.G.S."/>
            <person name="Chan K.G."/>
        </authorList>
    </citation>
    <scope>NUCLEOTIDE SEQUENCE [LARGE SCALE GENOMIC DNA]</scope>
    <source>
        <strain evidence="1 2">AD005a</strain>
    </source>
</reference>
<name>A0A0B9G634_9GAMM</name>
<proteinExistence type="predicted"/>
<dbReference type="Proteomes" id="UP000031278">
    <property type="component" value="Unassembled WGS sequence"/>
</dbReference>
<accession>A0A0B9G634</accession>
<dbReference type="InterPro" id="IPR036388">
    <property type="entry name" value="WH-like_DNA-bd_sf"/>
</dbReference>
<dbReference type="AlphaFoldDB" id="A0A0B9G634"/>
<sequence>LIKKSYANNKVFIERCIKMSIEEIARTDPSIEFDIGPDGYLGYQPVKKGRKIDRIEFLYSLTTTYEKKSRARKPGLPEALTYADAVETYWDIELERAIPTPAEFRNVKD</sequence>
<gene>
    <name evidence="1" type="ORF">RJ45_08020</name>
</gene>
<organism evidence="1 2">
    <name type="scientific">Photobacterium gaetbulicola</name>
    <dbReference type="NCBI Taxonomy" id="1295392"/>
    <lineage>
        <taxon>Bacteria</taxon>
        <taxon>Pseudomonadati</taxon>
        <taxon>Pseudomonadota</taxon>
        <taxon>Gammaproteobacteria</taxon>
        <taxon>Vibrionales</taxon>
        <taxon>Vibrionaceae</taxon>
        <taxon>Photobacterium</taxon>
    </lineage>
</organism>
<protein>
    <submittedName>
        <fullName evidence="1">Uncharacterized protein</fullName>
    </submittedName>
</protein>
<dbReference type="InterPro" id="IPR036390">
    <property type="entry name" value="WH_DNA-bd_sf"/>
</dbReference>